<dbReference type="GO" id="GO:0006508">
    <property type="term" value="P:proteolysis"/>
    <property type="evidence" value="ECO:0007669"/>
    <property type="project" value="UniProtKB-KW"/>
</dbReference>
<dbReference type="OMA" id="LTMCVRG"/>
<reference evidence="7 8" key="1">
    <citation type="submission" date="2016-10" db="EMBL/GenBank/DDBJ databases">
        <title>Genome sequence of the basidiomycete white-rot fungus Trametes pubescens.</title>
        <authorList>
            <person name="Makela M.R."/>
            <person name="Granchi Z."/>
            <person name="Peng M."/>
            <person name="De Vries R.P."/>
            <person name="Grigoriev I."/>
            <person name="Riley R."/>
            <person name="Hilden K."/>
        </authorList>
    </citation>
    <scope>NUCLEOTIDE SEQUENCE [LARGE SCALE GENOMIC DNA]</scope>
    <source>
        <strain evidence="7 8">FBCC735</strain>
    </source>
</reference>
<dbReference type="CDD" id="cd05471">
    <property type="entry name" value="pepsin_like"/>
    <property type="match status" value="1"/>
</dbReference>
<keyword evidence="8" id="KW-1185">Reference proteome</keyword>
<dbReference type="Proteomes" id="UP000184267">
    <property type="component" value="Unassembled WGS sequence"/>
</dbReference>
<dbReference type="SUPFAM" id="SSF50630">
    <property type="entry name" value="Acid proteases"/>
    <property type="match status" value="1"/>
</dbReference>
<comment type="similarity">
    <text evidence="1 3">Belongs to the peptidase A1 family.</text>
</comment>
<evidence type="ECO:0000256" key="4">
    <source>
        <dbReference type="SAM" id="MobiDB-lite"/>
    </source>
</evidence>
<dbReference type="InterPro" id="IPR001461">
    <property type="entry name" value="Aspartic_peptidase_A1"/>
</dbReference>
<keyword evidence="5" id="KW-0472">Membrane</keyword>
<evidence type="ECO:0000256" key="5">
    <source>
        <dbReference type="SAM" id="Phobius"/>
    </source>
</evidence>
<dbReference type="PROSITE" id="PS00141">
    <property type="entry name" value="ASP_PROTEASE"/>
    <property type="match status" value="1"/>
</dbReference>
<feature type="domain" description="Peptidase A1" evidence="6">
    <location>
        <begin position="1"/>
        <end position="335"/>
    </location>
</feature>
<evidence type="ECO:0000256" key="1">
    <source>
        <dbReference type="ARBA" id="ARBA00007447"/>
    </source>
</evidence>
<evidence type="ECO:0000256" key="3">
    <source>
        <dbReference type="RuleBase" id="RU000454"/>
    </source>
</evidence>
<evidence type="ECO:0000259" key="6">
    <source>
        <dbReference type="PROSITE" id="PS51767"/>
    </source>
</evidence>
<gene>
    <name evidence="7" type="ORF">TRAPUB_4105</name>
</gene>
<dbReference type="PRINTS" id="PR00792">
    <property type="entry name" value="PEPSIN"/>
</dbReference>
<dbReference type="PANTHER" id="PTHR47966:SF51">
    <property type="entry name" value="BETA-SITE APP-CLEAVING ENZYME, ISOFORM A-RELATED"/>
    <property type="match status" value="1"/>
</dbReference>
<dbReference type="PANTHER" id="PTHR47966">
    <property type="entry name" value="BETA-SITE APP-CLEAVING ENZYME, ISOFORM A-RELATED"/>
    <property type="match status" value="1"/>
</dbReference>
<proteinExistence type="inferred from homology"/>
<evidence type="ECO:0000313" key="7">
    <source>
        <dbReference type="EMBL" id="OJT05040.1"/>
    </source>
</evidence>
<organism evidence="7 8">
    <name type="scientific">Trametes pubescens</name>
    <name type="common">White-rot fungus</name>
    <dbReference type="NCBI Taxonomy" id="154538"/>
    <lineage>
        <taxon>Eukaryota</taxon>
        <taxon>Fungi</taxon>
        <taxon>Dikarya</taxon>
        <taxon>Basidiomycota</taxon>
        <taxon>Agaricomycotina</taxon>
        <taxon>Agaricomycetes</taxon>
        <taxon>Polyporales</taxon>
        <taxon>Polyporaceae</taxon>
        <taxon>Trametes</taxon>
    </lineage>
</organism>
<dbReference type="InterPro" id="IPR034164">
    <property type="entry name" value="Pepsin-like_dom"/>
</dbReference>
<dbReference type="EMBL" id="MNAD01001491">
    <property type="protein sequence ID" value="OJT05040.1"/>
    <property type="molecule type" value="Genomic_DNA"/>
</dbReference>
<evidence type="ECO:0000256" key="2">
    <source>
        <dbReference type="ARBA" id="ARBA00022750"/>
    </source>
</evidence>
<dbReference type="InterPro" id="IPR033121">
    <property type="entry name" value="PEPTIDASE_A1"/>
</dbReference>
<protein>
    <submittedName>
        <fullName evidence="7">Vacuolar aspartic protease</fullName>
    </submittedName>
</protein>
<accession>A0A1M2VBN7</accession>
<sequence>MPWTRYKTRRNVYFTVLLDTGSTDLWINAQGRNVALTNTTDVVASEVYGQGAVQGNIAFAELKVGNYVVPSQAFVNATRIVNMTVPVDGYMGMAFDVSNIFSAVAKAWGNETAQTLGRSFITNLFAQNTSLPNNFDLQLGRTEQMDEDGQGTFIVSGHSAAFSDVADAPKLPRVGSDRWAVVLDEMRINGEAFSFNKSSVPGVPEGKVAAVLDSGFSLPPLPPAAVDAIYKSVPGAVFSQTAGAYVIPCNSSTMLSFVFGGQEFLIHPLDLALPFAIPIVKNGATTNVTICLATYQYLNLDPTQFAGFDLILGDAFLRNVYASWVFTPSSAVIHSSNRFLLLRFDYGDFNPMTNTSGTPFIQMVTTVDPHTAMDEFYQDRTTVLATLPPTIEPSQFIQYPIATGSNSTSSSGSQDDAISGALSTDDDAGNTRSSSDKTSWIVAFVLLGANLLVGLALLVVTLTMCVRGTKGKSVGSRYVPVRFKEAESAEHDSEHTVPRYTDEA</sequence>
<feature type="transmembrane region" description="Helical" evidence="5">
    <location>
        <begin position="440"/>
        <end position="466"/>
    </location>
</feature>
<keyword evidence="5" id="KW-1133">Transmembrane helix</keyword>
<dbReference type="OrthoDB" id="771136at2759"/>
<evidence type="ECO:0000313" key="8">
    <source>
        <dbReference type="Proteomes" id="UP000184267"/>
    </source>
</evidence>
<keyword evidence="3" id="KW-0378">Hydrolase</keyword>
<dbReference type="AlphaFoldDB" id="A0A1M2VBN7"/>
<keyword evidence="2 3" id="KW-0064">Aspartyl protease</keyword>
<keyword evidence="5" id="KW-0812">Transmembrane</keyword>
<dbReference type="GO" id="GO:0004190">
    <property type="term" value="F:aspartic-type endopeptidase activity"/>
    <property type="evidence" value="ECO:0007669"/>
    <property type="project" value="UniProtKB-KW"/>
</dbReference>
<keyword evidence="3 7" id="KW-0645">Protease</keyword>
<dbReference type="InterPro" id="IPR001969">
    <property type="entry name" value="Aspartic_peptidase_AS"/>
</dbReference>
<dbReference type="InterPro" id="IPR021109">
    <property type="entry name" value="Peptidase_aspartic_dom_sf"/>
</dbReference>
<dbReference type="PROSITE" id="PS51767">
    <property type="entry name" value="PEPTIDASE_A1"/>
    <property type="match status" value="1"/>
</dbReference>
<feature type="region of interest" description="Disordered" evidence="4">
    <location>
        <begin position="405"/>
        <end position="434"/>
    </location>
</feature>
<dbReference type="Gene3D" id="2.40.70.10">
    <property type="entry name" value="Acid Proteases"/>
    <property type="match status" value="2"/>
</dbReference>
<feature type="compositionally biased region" description="Low complexity" evidence="4">
    <location>
        <begin position="405"/>
        <end position="419"/>
    </location>
</feature>
<comment type="caution">
    <text evidence="7">The sequence shown here is derived from an EMBL/GenBank/DDBJ whole genome shotgun (WGS) entry which is preliminary data.</text>
</comment>
<dbReference type="Pfam" id="PF00026">
    <property type="entry name" value="Asp"/>
    <property type="match status" value="1"/>
</dbReference>
<name>A0A1M2VBN7_TRAPU</name>
<dbReference type="STRING" id="154538.A0A1M2VBN7"/>